<accession>A0A0G3EFE2</accession>
<dbReference type="SUPFAM" id="SSF52374">
    <property type="entry name" value="Nucleotidylyl transferase"/>
    <property type="match status" value="1"/>
</dbReference>
<dbReference type="GO" id="GO:0009435">
    <property type="term" value="P:NAD+ biosynthetic process"/>
    <property type="evidence" value="ECO:0007669"/>
    <property type="project" value="UniProtKB-UniRule"/>
</dbReference>
<dbReference type="InterPro" id="IPR014729">
    <property type="entry name" value="Rossmann-like_a/b/a_fold"/>
</dbReference>
<dbReference type="GO" id="GO:0004515">
    <property type="term" value="F:nicotinate-nucleotide adenylyltransferase activity"/>
    <property type="evidence" value="ECO:0007669"/>
    <property type="project" value="UniProtKB-UniRule"/>
</dbReference>
<protein>
    <recommendedName>
        <fullName evidence="11">Probable nicotinate-nucleotide adenylyltransferase</fullName>
        <ecNumber evidence="11">2.7.7.18</ecNumber>
    </recommendedName>
    <alternativeName>
        <fullName evidence="11">Deamido-NAD(+) diphosphorylase</fullName>
    </alternativeName>
    <alternativeName>
        <fullName evidence="11">Deamido-NAD(+) pyrophosphorylase</fullName>
    </alternativeName>
    <alternativeName>
        <fullName evidence="11">Nicotinate mononucleotide adenylyltransferase</fullName>
        <shortName evidence="11">NaMN adenylyltransferase</shortName>
    </alternativeName>
</protein>
<keyword evidence="14" id="KW-1185">Reference proteome</keyword>
<evidence type="ECO:0000256" key="9">
    <source>
        <dbReference type="ARBA" id="ARBA00023027"/>
    </source>
</evidence>
<dbReference type="CDD" id="cd02165">
    <property type="entry name" value="NMNAT"/>
    <property type="match status" value="1"/>
</dbReference>
<dbReference type="HAMAP" id="MF_00244">
    <property type="entry name" value="NaMN_adenylyltr"/>
    <property type="match status" value="1"/>
</dbReference>
<dbReference type="InterPro" id="IPR005248">
    <property type="entry name" value="NadD/NMNAT"/>
</dbReference>
<dbReference type="KEGG" id="vbl:L21SP4_01936"/>
<reference evidence="13 14" key="2">
    <citation type="journal article" date="2016" name="ISME J.">
        <title>Characterization of the first cultured representative of Verrucomicrobia subdivision 5 indicates the proposal of a novel phylum.</title>
        <authorList>
            <person name="Spring S."/>
            <person name="Bunk B."/>
            <person name="Sproer C."/>
            <person name="Schumann P."/>
            <person name="Rohde M."/>
            <person name="Tindall B.J."/>
            <person name="Klenk H.P."/>
        </authorList>
    </citation>
    <scope>NUCLEOTIDE SEQUENCE [LARGE SCALE GENOMIC DNA]</scope>
    <source>
        <strain evidence="13 14">L21-Fru-AB</strain>
    </source>
</reference>
<comment type="similarity">
    <text evidence="3 11">Belongs to the NadD family.</text>
</comment>
<dbReference type="Pfam" id="PF01467">
    <property type="entry name" value="CTP_transf_like"/>
    <property type="match status" value="1"/>
</dbReference>
<comment type="pathway">
    <text evidence="2 11">Cofactor biosynthesis; NAD(+) biosynthesis; deamido-NAD(+) from nicotinate D-ribonucleotide: step 1/1.</text>
</comment>
<dbReference type="Gene3D" id="3.40.50.620">
    <property type="entry name" value="HUPs"/>
    <property type="match status" value="1"/>
</dbReference>
<comment type="catalytic activity">
    <reaction evidence="10 11">
        <text>nicotinate beta-D-ribonucleotide + ATP + H(+) = deamido-NAD(+) + diphosphate</text>
        <dbReference type="Rhea" id="RHEA:22860"/>
        <dbReference type="ChEBI" id="CHEBI:15378"/>
        <dbReference type="ChEBI" id="CHEBI:30616"/>
        <dbReference type="ChEBI" id="CHEBI:33019"/>
        <dbReference type="ChEBI" id="CHEBI:57502"/>
        <dbReference type="ChEBI" id="CHEBI:58437"/>
        <dbReference type="EC" id="2.7.7.18"/>
    </reaction>
</comment>
<dbReference type="NCBIfam" id="TIGR00125">
    <property type="entry name" value="cyt_tran_rel"/>
    <property type="match status" value="1"/>
</dbReference>
<keyword evidence="5 11" id="KW-0808">Transferase</keyword>
<evidence type="ECO:0000313" key="13">
    <source>
        <dbReference type="EMBL" id="AKJ65171.1"/>
    </source>
</evidence>
<keyword evidence="6 11" id="KW-0548">Nucleotidyltransferase</keyword>
<dbReference type="GO" id="GO:0005524">
    <property type="term" value="F:ATP binding"/>
    <property type="evidence" value="ECO:0007669"/>
    <property type="project" value="UniProtKB-KW"/>
</dbReference>
<dbReference type="PATRIC" id="fig|1609981.3.peg.2012"/>
<dbReference type="PANTHER" id="PTHR39321:SF3">
    <property type="entry name" value="PHOSPHOPANTETHEINE ADENYLYLTRANSFERASE"/>
    <property type="match status" value="1"/>
</dbReference>
<evidence type="ECO:0000259" key="12">
    <source>
        <dbReference type="Pfam" id="PF01467"/>
    </source>
</evidence>
<dbReference type="AlphaFoldDB" id="A0A0G3EFE2"/>
<organism evidence="13 14">
    <name type="scientific">Kiritimatiella glycovorans</name>
    <dbReference type="NCBI Taxonomy" id="1307763"/>
    <lineage>
        <taxon>Bacteria</taxon>
        <taxon>Pseudomonadati</taxon>
        <taxon>Kiritimatiellota</taxon>
        <taxon>Kiritimatiellia</taxon>
        <taxon>Kiritimatiellales</taxon>
        <taxon>Kiritimatiellaceae</taxon>
        <taxon>Kiritimatiella</taxon>
    </lineage>
</organism>
<dbReference type="InterPro" id="IPR004821">
    <property type="entry name" value="Cyt_trans-like"/>
</dbReference>
<gene>
    <name evidence="11 13" type="primary">nadD</name>
    <name evidence="13" type="ORF">L21SP4_01936</name>
</gene>
<dbReference type="RefSeq" id="WP_052882434.1">
    <property type="nucleotide sequence ID" value="NZ_CP010904.1"/>
</dbReference>
<evidence type="ECO:0000256" key="8">
    <source>
        <dbReference type="ARBA" id="ARBA00022840"/>
    </source>
</evidence>
<dbReference type="UniPathway" id="UPA00253">
    <property type="reaction ID" value="UER00332"/>
</dbReference>
<dbReference type="PANTHER" id="PTHR39321">
    <property type="entry name" value="NICOTINATE-NUCLEOTIDE ADENYLYLTRANSFERASE-RELATED"/>
    <property type="match status" value="1"/>
</dbReference>
<keyword evidence="7 11" id="KW-0547">Nucleotide-binding</keyword>
<dbReference type="NCBIfam" id="TIGR00482">
    <property type="entry name" value="nicotinate (nicotinamide) nucleotide adenylyltransferase"/>
    <property type="match status" value="1"/>
</dbReference>
<evidence type="ECO:0000256" key="1">
    <source>
        <dbReference type="ARBA" id="ARBA00002324"/>
    </source>
</evidence>
<evidence type="ECO:0000256" key="6">
    <source>
        <dbReference type="ARBA" id="ARBA00022695"/>
    </source>
</evidence>
<name>A0A0G3EFE2_9BACT</name>
<dbReference type="Proteomes" id="UP000035268">
    <property type="component" value="Chromosome"/>
</dbReference>
<dbReference type="OrthoDB" id="5295945at2"/>
<evidence type="ECO:0000256" key="7">
    <source>
        <dbReference type="ARBA" id="ARBA00022741"/>
    </source>
</evidence>
<dbReference type="NCBIfam" id="NF000840">
    <property type="entry name" value="PRK00071.1-3"/>
    <property type="match status" value="1"/>
</dbReference>
<dbReference type="STRING" id="1307763.L21SP4_01936"/>
<evidence type="ECO:0000256" key="10">
    <source>
        <dbReference type="ARBA" id="ARBA00048721"/>
    </source>
</evidence>
<evidence type="ECO:0000256" key="2">
    <source>
        <dbReference type="ARBA" id="ARBA00005019"/>
    </source>
</evidence>
<reference evidence="14" key="1">
    <citation type="submission" date="2015-02" db="EMBL/GenBank/DDBJ databases">
        <title>Description and complete genome sequence of the first cultured representative of the subdivision 5 of the Verrucomicrobia phylum.</title>
        <authorList>
            <person name="Spring S."/>
            <person name="Bunk B."/>
            <person name="Sproer C."/>
            <person name="Klenk H.-P."/>
        </authorList>
    </citation>
    <scope>NUCLEOTIDE SEQUENCE [LARGE SCALE GENOMIC DNA]</scope>
    <source>
        <strain evidence="14">L21-Fru-AB</strain>
    </source>
</reference>
<keyword evidence="9 11" id="KW-0520">NAD</keyword>
<evidence type="ECO:0000256" key="4">
    <source>
        <dbReference type="ARBA" id="ARBA00022642"/>
    </source>
</evidence>
<keyword evidence="8 11" id="KW-0067">ATP-binding</keyword>
<evidence type="ECO:0000313" key="14">
    <source>
        <dbReference type="Proteomes" id="UP000035268"/>
    </source>
</evidence>
<dbReference type="EC" id="2.7.7.18" evidence="11"/>
<feature type="domain" description="Cytidyltransferase-like" evidence="12">
    <location>
        <begin position="11"/>
        <end position="176"/>
    </location>
</feature>
<comment type="function">
    <text evidence="1 11">Catalyzes the reversible adenylation of nicotinate mononucleotide (NaMN) to nicotinic acid adenine dinucleotide (NaAD).</text>
</comment>
<proteinExistence type="inferred from homology"/>
<keyword evidence="4 11" id="KW-0662">Pyridine nucleotide biosynthesis</keyword>
<evidence type="ECO:0000256" key="3">
    <source>
        <dbReference type="ARBA" id="ARBA00009014"/>
    </source>
</evidence>
<evidence type="ECO:0000256" key="5">
    <source>
        <dbReference type="ARBA" id="ARBA00022679"/>
    </source>
</evidence>
<dbReference type="EMBL" id="CP010904">
    <property type="protein sequence ID" value="AKJ65171.1"/>
    <property type="molecule type" value="Genomic_DNA"/>
</dbReference>
<evidence type="ECO:0000256" key="11">
    <source>
        <dbReference type="HAMAP-Rule" id="MF_00244"/>
    </source>
</evidence>
<sequence length="208" mass="23481">MTGTHVQRIGLFGGTFNPPHLGHLIIAQDALERFELDRMIFIPAHAPPHKSIGDEPGPRRRLDMVRLAVDGHPAFEVSDVEINRAGVSYSIDTLTAMRDQYPEAQLFFLVGGDSLPELHKWKAVRDLLERCTLIIARRAEAECGEVQLEEPWKRRVMRGVFESHRIGISSTEVRTRAAEGQSIRFLVPPVVADYVAEHHLYERGRADS</sequence>